<keyword evidence="2" id="KW-1185">Reference proteome</keyword>
<evidence type="ECO:0000313" key="1">
    <source>
        <dbReference type="EMBL" id="CAD8125935.1"/>
    </source>
</evidence>
<gene>
    <name evidence="1" type="ORF">PSON_ATCC_30995.1.T1630072</name>
</gene>
<proteinExistence type="predicted"/>
<dbReference type="Proteomes" id="UP000692954">
    <property type="component" value="Unassembled WGS sequence"/>
</dbReference>
<protein>
    <submittedName>
        <fullName evidence="1">Uncharacterized protein</fullName>
    </submittedName>
</protein>
<dbReference type="AlphaFoldDB" id="A0A8S1RGI7"/>
<sequence>MLQIKFDKWIKIRIGEPITAFDVDSNMIIFGSISGYIGQYLYNQNELRYIPDVLEEIIRGVTIEQQDRVYIVVGDVYGYIFDYQMRGSHQWKFERTHSPPLCSSTLSLCYKTKALLLSVAPTQNKDIGVDISTKKNSLYLFDLQTQENNTFYVDMPLLQVPFDFKGDQLLMLEYLKEAKKKLSILYLNNQPQVNILLDIDPKIEYISHGRFTQNGILFVENHKIVKIYNPLDKQSKVIKITKQQIVALDYHDNEITLLEYDGTVTCLENENQKVHFNILKVVQIPQELVKHKYLFDMGYPYYIKKREKRIVISHDLGLLSFTLLM</sequence>
<evidence type="ECO:0000313" key="2">
    <source>
        <dbReference type="Proteomes" id="UP000692954"/>
    </source>
</evidence>
<dbReference type="EMBL" id="CAJJDN010000163">
    <property type="protein sequence ID" value="CAD8125935.1"/>
    <property type="molecule type" value="Genomic_DNA"/>
</dbReference>
<comment type="caution">
    <text evidence="1">The sequence shown here is derived from an EMBL/GenBank/DDBJ whole genome shotgun (WGS) entry which is preliminary data.</text>
</comment>
<accession>A0A8S1RGI7</accession>
<name>A0A8S1RGI7_9CILI</name>
<reference evidence="1" key="1">
    <citation type="submission" date="2021-01" db="EMBL/GenBank/DDBJ databases">
        <authorList>
            <consortium name="Genoscope - CEA"/>
            <person name="William W."/>
        </authorList>
    </citation>
    <scope>NUCLEOTIDE SEQUENCE</scope>
</reference>
<dbReference type="OrthoDB" id="290529at2759"/>
<organism evidence="1 2">
    <name type="scientific">Paramecium sonneborni</name>
    <dbReference type="NCBI Taxonomy" id="65129"/>
    <lineage>
        <taxon>Eukaryota</taxon>
        <taxon>Sar</taxon>
        <taxon>Alveolata</taxon>
        <taxon>Ciliophora</taxon>
        <taxon>Intramacronucleata</taxon>
        <taxon>Oligohymenophorea</taxon>
        <taxon>Peniculida</taxon>
        <taxon>Parameciidae</taxon>
        <taxon>Paramecium</taxon>
    </lineage>
</organism>